<keyword evidence="2" id="KW-0808">Transferase</keyword>
<dbReference type="InterPro" id="IPR016181">
    <property type="entry name" value="Acyl_CoA_acyltransferase"/>
</dbReference>
<dbReference type="InterPro" id="IPR000182">
    <property type="entry name" value="GNAT_dom"/>
</dbReference>
<dbReference type="OrthoDB" id="359414at2"/>
<sequence>MSTQMGGLGPWRAMGTGDIDRVHGISEAVHPTLPENRAVFADRQALYPAGAFVLERDGTVAGYCIGHPWLEAEPLPLDARIERLPVRPDTFYLHDLALLPGARGLGAAGIIVPHIIRHARETGLASVSLIAVADSAPFWRRFGFRDTQASEGKLAGYGADARFLTLRFDPEAQGRH</sequence>
<organism evidence="2 3">
    <name type="scientific">Erythrobacter aureus</name>
    <dbReference type="NCBI Taxonomy" id="2182384"/>
    <lineage>
        <taxon>Bacteria</taxon>
        <taxon>Pseudomonadati</taxon>
        <taxon>Pseudomonadota</taxon>
        <taxon>Alphaproteobacteria</taxon>
        <taxon>Sphingomonadales</taxon>
        <taxon>Erythrobacteraceae</taxon>
        <taxon>Erythrobacter/Porphyrobacter group</taxon>
        <taxon>Erythrobacter</taxon>
    </lineage>
</organism>
<dbReference type="Pfam" id="PF00583">
    <property type="entry name" value="Acetyltransf_1"/>
    <property type="match status" value="1"/>
</dbReference>
<dbReference type="PROSITE" id="PS51186">
    <property type="entry name" value="GNAT"/>
    <property type="match status" value="1"/>
</dbReference>
<reference evidence="3" key="1">
    <citation type="submission" date="2018-07" db="EMBL/GenBank/DDBJ databases">
        <title>Genome sequence of Erythrobacter strain YH-07, an antagonistic bacterium isolated from Yellow Sea.</title>
        <authorList>
            <person name="Tang T."/>
            <person name="Liu Q."/>
            <person name="Sun X."/>
        </authorList>
    </citation>
    <scope>NUCLEOTIDE SEQUENCE [LARGE SCALE GENOMIC DNA]</scope>
    <source>
        <strain evidence="3">YH-07</strain>
    </source>
</reference>
<evidence type="ECO:0000313" key="3">
    <source>
        <dbReference type="Proteomes" id="UP000254508"/>
    </source>
</evidence>
<dbReference type="GO" id="GO:0016747">
    <property type="term" value="F:acyltransferase activity, transferring groups other than amino-acyl groups"/>
    <property type="evidence" value="ECO:0007669"/>
    <property type="project" value="InterPro"/>
</dbReference>
<accession>A0A345YGR5</accession>
<keyword evidence="3" id="KW-1185">Reference proteome</keyword>
<evidence type="ECO:0000313" key="2">
    <source>
        <dbReference type="EMBL" id="AXK43117.1"/>
    </source>
</evidence>
<dbReference type="Gene3D" id="3.40.630.30">
    <property type="match status" value="1"/>
</dbReference>
<feature type="domain" description="N-acetyltransferase" evidence="1">
    <location>
        <begin position="9"/>
        <end position="169"/>
    </location>
</feature>
<dbReference type="KEGG" id="err:DVR09_13010"/>
<dbReference type="Proteomes" id="UP000254508">
    <property type="component" value="Chromosome"/>
</dbReference>
<dbReference type="SUPFAM" id="SSF55729">
    <property type="entry name" value="Acyl-CoA N-acyltransferases (Nat)"/>
    <property type="match status" value="1"/>
</dbReference>
<dbReference type="AlphaFoldDB" id="A0A345YGR5"/>
<name>A0A345YGR5_9SPHN</name>
<evidence type="ECO:0000259" key="1">
    <source>
        <dbReference type="PROSITE" id="PS51186"/>
    </source>
</evidence>
<dbReference type="EMBL" id="CP031357">
    <property type="protein sequence ID" value="AXK43117.1"/>
    <property type="molecule type" value="Genomic_DNA"/>
</dbReference>
<protein>
    <submittedName>
        <fullName evidence="2">GNAT family N-acetyltransferase</fullName>
    </submittedName>
</protein>
<gene>
    <name evidence="2" type="ORF">DVR09_13010</name>
</gene>
<proteinExistence type="predicted"/>
<dbReference type="CDD" id="cd04301">
    <property type="entry name" value="NAT_SF"/>
    <property type="match status" value="1"/>
</dbReference>